<evidence type="ECO:0000313" key="2">
    <source>
        <dbReference type="EMBL" id="RXH99324.1"/>
    </source>
</evidence>
<proteinExistence type="predicted"/>
<dbReference type="AlphaFoldDB" id="A0A498K061"/>
<gene>
    <name evidence="2" type="ORF">DVH24_011649</name>
</gene>
<dbReference type="Proteomes" id="UP000290289">
    <property type="component" value="Chromosome 5"/>
</dbReference>
<feature type="region of interest" description="Disordered" evidence="1">
    <location>
        <begin position="147"/>
        <end position="232"/>
    </location>
</feature>
<name>A0A498K061_MALDO</name>
<dbReference type="EMBL" id="RDQH01000331">
    <property type="protein sequence ID" value="RXH99324.1"/>
    <property type="molecule type" value="Genomic_DNA"/>
</dbReference>
<dbReference type="Gene3D" id="2.30.240.10">
    <property type="entry name" value="At5g01610-like"/>
    <property type="match status" value="1"/>
</dbReference>
<sequence>MAFYSSNYYEAGDLGEYSLTPYADIHDHHASLDQGPTSYYYSSHEPPTQNSYYYSSHEPPTQNLFQYDPTPSQYYYACQNSYTKPLSINYYPNVYNPSYDAEVTQFMISYSVSSKFNELEFEEYDPTPYGGGFDIVQTYGKPLSPSLETCYPRSSGPAALNPPSLEGVTDGSIVPLSGKQEPSQQAPKPINGSQPMQAVEEEKQHQERREDQPSQVEESPNQVEESEEVVQGSYEHGQEVYNQVPSGYGLEAMDICESLFGYWPCLARDFKRGNGNGDSCYEFGSGEGRYGNPWKGTADYLFGSSNPFCLSFLRTMSLTPISLLTLYLLLFLLPPTATSTLHNLLQSQGLPAGLFPDNVKSYNLDQTGRLEVHLDRSCMTKFETRVYFESVVRANLSYGVLRGLEGLTQEELFLWLPVKGISVSDPSSGLILFDIGVAHKQLSLSLFEDPPVCKPQSQVFLLMMLPSQKSGPGGGLLSAAAPGCK</sequence>
<feature type="compositionally biased region" description="Low complexity" evidence="1">
    <location>
        <begin position="214"/>
        <end position="232"/>
    </location>
</feature>
<organism evidence="2 3">
    <name type="scientific">Malus domestica</name>
    <name type="common">Apple</name>
    <name type="synonym">Pyrus malus</name>
    <dbReference type="NCBI Taxonomy" id="3750"/>
    <lineage>
        <taxon>Eukaryota</taxon>
        <taxon>Viridiplantae</taxon>
        <taxon>Streptophyta</taxon>
        <taxon>Embryophyta</taxon>
        <taxon>Tracheophyta</taxon>
        <taxon>Spermatophyta</taxon>
        <taxon>Magnoliopsida</taxon>
        <taxon>eudicotyledons</taxon>
        <taxon>Gunneridae</taxon>
        <taxon>Pentapetalae</taxon>
        <taxon>rosids</taxon>
        <taxon>fabids</taxon>
        <taxon>Rosales</taxon>
        <taxon>Rosaceae</taxon>
        <taxon>Amygdaloideae</taxon>
        <taxon>Maleae</taxon>
        <taxon>Malus</taxon>
    </lineage>
</organism>
<keyword evidence="3" id="KW-1185">Reference proteome</keyword>
<evidence type="ECO:0000313" key="3">
    <source>
        <dbReference type="Proteomes" id="UP000290289"/>
    </source>
</evidence>
<dbReference type="InterPro" id="IPR036758">
    <property type="entry name" value="At5g01610-like"/>
</dbReference>
<feature type="compositionally biased region" description="Polar residues" evidence="1">
    <location>
        <begin position="180"/>
        <end position="196"/>
    </location>
</feature>
<dbReference type="InterPro" id="IPR007493">
    <property type="entry name" value="DUF538"/>
</dbReference>
<dbReference type="PANTHER" id="PTHR31676">
    <property type="entry name" value="T31J12.3 PROTEIN-RELATED"/>
    <property type="match status" value="1"/>
</dbReference>
<feature type="compositionally biased region" description="Basic and acidic residues" evidence="1">
    <location>
        <begin position="200"/>
        <end position="212"/>
    </location>
</feature>
<dbReference type="Pfam" id="PF04398">
    <property type="entry name" value="DUF538"/>
    <property type="match status" value="1"/>
</dbReference>
<dbReference type="SUPFAM" id="SSF141562">
    <property type="entry name" value="At5g01610-like"/>
    <property type="match status" value="1"/>
</dbReference>
<protein>
    <submittedName>
        <fullName evidence="2">Uncharacterized protein</fullName>
    </submittedName>
</protein>
<evidence type="ECO:0000256" key="1">
    <source>
        <dbReference type="SAM" id="MobiDB-lite"/>
    </source>
</evidence>
<dbReference type="FunFam" id="2.30.240.10:FF:000002">
    <property type="entry name" value="Uncharacterized protein At3g07460"/>
    <property type="match status" value="1"/>
</dbReference>
<comment type="caution">
    <text evidence="2">The sequence shown here is derived from an EMBL/GenBank/DDBJ whole genome shotgun (WGS) entry which is preliminary data.</text>
</comment>
<accession>A0A498K061</accession>
<reference evidence="2 3" key="1">
    <citation type="submission" date="2018-10" db="EMBL/GenBank/DDBJ databases">
        <title>A high-quality apple genome assembly.</title>
        <authorList>
            <person name="Hu J."/>
        </authorList>
    </citation>
    <scope>NUCLEOTIDE SEQUENCE [LARGE SCALE GENOMIC DNA]</scope>
    <source>
        <strain evidence="3">cv. HFTH1</strain>
        <tissue evidence="2">Young leaf</tissue>
    </source>
</reference>
<dbReference type="PANTHER" id="PTHR31676:SF28">
    <property type="entry name" value="TRANSMEMBRANE PROTEIN"/>
    <property type="match status" value="1"/>
</dbReference>